<keyword evidence="3" id="KW-1185">Reference proteome</keyword>
<dbReference type="EMBL" id="BPQB01000130">
    <property type="protein sequence ID" value="GJF00029.1"/>
    <property type="molecule type" value="Genomic_DNA"/>
</dbReference>
<reference evidence="2 3" key="1">
    <citation type="submission" date="2021-08" db="EMBL/GenBank/DDBJ databases">
        <title>Draft Genome Sequence of Phanerochaete sordida strain YK-624.</title>
        <authorList>
            <person name="Mori T."/>
            <person name="Dohra H."/>
            <person name="Suzuki T."/>
            <person name="Kawagishi H."/>
            <person name="Hirai H."/>
        </authorList>
    </citation>
    <scope>NUCLEOTIDE SEQUENCE [LARGE SCALE GENOMIC DNA]</scope>
    <source>
        <strain evidence="2 3">YK-624</strain>
    </source>
</reference>
<organism evidence="2 3">
    <name type="scientific">Phanerochaete sordida</name>
    <dbReference type="NCBI Taxonomy" id="48140"/>
    <lineage>
        <taxon>Eukaryota</taxon>
        <taxon>Fungi</taxon>
        <taxon>Dikarya</taxon>
        <taxon>Basidiomycota</taxon>
        <taxon>Agaricomycotina</taxon>
        <taxon>Agaricomycetes</taxon>
        <taxon>Polyporales</taxon>
        <taxon>Phanerochaetaceae</taxon>
        <taxon>Phanerochaete</taxon>
    </lineage>
</organism>
<gene>
    <name evidence="2" type="ORF">PsYK624_163060</name>
</gene>
<dbReference type="Proteomes" id="UP000703269">
    <property type="component" value="Unassembled WGS sequence"/>
</dbReference>
<dbReference type="AlphaFoldDB" id="A0A9P3GS17"/>
<sequence>MAAPPNPIPLQNLPRIRVTRDPWTQPGTGRPYINENIELERDGEWISICERFLPLSGASAAGESTRWYNGHEIFTNASLRDHLGPDIVAFVDYVARELLTANGTVPQAHTRMHEAAQRLELQSLTSASPATIAASSDAAAQRRAAAATATAAQHDGPLDASTSAAGAADALTEPTAALSVDGEWDPEMPALDSGSGESTDEGYLTSYTSDDEQ</sequence>
<accession>A0A9P3GS17</accession>
<feature type="region of interest" description="Disordered" evidence="1">
    <location>
        <begin position="148"/>
        <end position="213"/>
    </location>
</feature>
<evidence type="ECO:0000313" key="3">
    <source>
        <dbReference type="Proteomes" id="UP000703269"/>
    </source>
</evidence>
<proteinExistence type="predicted"/>
<evidence type="ECO:0000256" key="1">
    <source>
        <dbReference type="SAM" id="MobiDB-lite"/>
    </source>
</evidence>
<protein>
    <submittedName>
        <fullName evidence="2">Uncharacterized protein</fullName>
    </submittedName>
</protein>
<evidence type="ECO:0000313" key="2">
    <source>
        <dbReference type="EMBL" id="GJF00029.1"/>
    </source>
</evidence>
<comment type="caution">
    <text evidence="2">The sequence shown here is derived from an EMBL/GenBank/DDBJ whole genome shotgun (WGS) entry which is preliminary data.</text>
</comment>
<name>A0A9P3GS17_9APHY</name>
<feature type="compositionally biased region" description="Low complexity" evidence="1">
    <location>
        <begin position="148"/>
        <end position="172"/>
    </location>
</feature>